<dbReference type="STRING" id="1392247.A0A3N4L4E8"/>
<evidence type="ECO:0000256" key="3">
    <source>
        <dbReference type="ARBA" id="ARBA00017059"/>
    </source>
</evidence>
<keyword evidence="7 9" id="KW-0472">Membrane</keyword>
<evidence type="ECO:0000313" key="11">
    <source>
        <dbReference type="Proteomes" id="UP000277580"/>
    </source>
</evidence>
<keyword evidence="4 9" id="KW-0812">Transmembrane</keyword>
<dbReference type="PANTHER" id="PTHR13202">
    <property type="entry name" value="MICROSOMAL SIGNAL PEPTIDASE 12 KDA SUBUNIT"/>
    <property type="match status" value="1"/>
</dbReference>
<reference evidence="10 11" key="1">
    <citation type="journal article" date="2018" name="Nat. Ecol. Evol.">
        <title>Pezizomycetes genomes reveal the molecular basis of ectomycorrhizal truffle lifestyle.</title>
        <authorList>
            <person name="Murat C."/>
            <person name="Payen T."/>
            <person name="Noel B."/>
            <person name="Kuo A."/>
            <person name="Morin E."/>
            <person name="Chen J."/>
            <person name="Kohler A."/>
            <person name="Krizsan K."/>
            <person name="Balestrini R."/>
            <person name="Da Silva C."/>
            <person name="Montanini B."/>
            <person name="Hainaut M."/>
            <person name="Levati E."/>
            <person name="Barry K.W."/>
            <person name="Belfiori B."/>
            <person name="Cichocki N."/>
            <person name="Clum A."/>
            <person name="Dockter R.B."/>
            <person name="Fauchery L."/>
            <person name="Guy J."/>
            <person name="Iotti M."/>
            <person name="Le Tacon F."/>
            <person name="Lindquist E.A."/>
            <person name="Lipzen A."/>
            <person name="Malagnac F."/>
            <person name="Mello A."/>
            <person name="Molinier V."/>
            <person name="Miyauchi S."/>
            <person name="Poulain J."/>
            <person name="Riccioni C."/>
            <person name="Rubini A."/>
            <person name="Sitrit Y."/>
            <person name="Splivallo R."/>
            <person name="Traeger S."/>
            <person name="Wang M."/>
            <person name="Zifcakova L."/>
            <person name="Wipf D."/>
            <person name="Zambonelli A."/>
            <person name="Paolocci F."/>
            <person name="Nowrousian M."/>
            <person name="Ottonello S."/>
            <person name="Baldrian P."/>
            <person name="Spatafora J.W."/>
            <person name="Henrissat B."/>
            <person name="Nagy L.G."/>
            <person name="Aury J.M."/>
            <person name="Wincker P."/>
            <person name="Grigoriev I.V."/>
            <person name="Bonfante P."/>
            <person name="Martin F.M."/>
        </authorList>
    </citation>
    <scope>NUCLEOTIDE SEQUENCE [LARGE SCALE GENOMIC DNA]</scope>
    <source>
        <strain evidence="10 11">CCBAS932</strain>
    </source>
</reference>
<keyword evidence="6 9" id="KW-1133">Transmembrane helix</keyword>
<proteinExistence type="inferred from homology"/>
<evidence type="ECO:0000256" key="1">
    <source>
        <dbReference type="ARBA" id="ARBA00004477"/>
    </source>
</evidence>
<evidence type="ECO:0000256" key="9">
    <source>
        <dbReference type="SAM" id="Phobius"/>
    </source>
</evidence>
<evidence type="ECO:0000256" key="8">
    <source>
        <dbReference type="ARBA" id="ARBA00045204"/>
    </source>
</evidence>
<evidence type="ECO:0000256" key="5">
    <source>
        <dbReference type="ARBA" id="ARBA00022824"/>
    </source>
</evidence>
<feature type="transmembrane region" description="Helical" evidence="9">
    <location>
        <begin position="12"/>
        <end position="30"/>
    </location>
</feature>
<dbReference type="GO" id="GO:0006465">
    <property type="term" value="P:signal peptide processing"/>
    <property type="evidence" value="ECO:0007669"/>
    <property type="project" value="InterPro"/>
</dbReference>
<keyword evidence="11" id="KW-1185">Reference proteome</keyword>
<comment type="subcellular location">
    <subcellularLocation>
        <location evidence="1">Endoplasmic reticulum membrane</location>
        <topology evidence="1">Multi-pass membrane protein</topology>
    </subcellularLocation>
</comment>
<dbReference type="InterPro" id="IPR009542">
    <property type="entry name" value="Spc1/SPCS1"/>
</dbReference>
<evidence type="ECO:0000313" key="10">
    <source>
        <dbReference type="EMBL" id="RPB16382.1"/>
    </source>
</evidence>
<dbReference type="InParanoid" id="A0A3N4L4E8"/>
<comment type="similarity">
    <text evidence="2">Belongs to the SPCS1 family.</text>
</comment>
<dbReference type="EMBL" id="ML119109">
    <property type="protein sequence ID" value="RPB16382.1"/>
    <property type="molecule type" value="Genomic_DNA"/>
</dbReference>
<protein>
    <recommendedName>
        <fullName evidence="3">Signal peptidase complex subunit 1</fullName>
    </recommendedName>
</protein>
<feature type="non-terminal residue" evidence="10">
    <location>
        <position position="65"/>
    </location>
</feature>
<dbReference type="FunCoup" id="A0A3N4L4E8">
    <property type="interactions" value="141"/>
</dbReference>
<feature type="transmembrane region" description="Helical" evidence="9">
    <location>
        <begin position="37"/>
        <end position="55"/>
    </location>
</feature>
<evidence type="ECO:0000256" key="7">
    <source>
        <dbReference type="ARBA" id="ARBA00023136"/>
    </source>
</evidence>
<dbReference type="GO" id="GO:0005787">
    <property type="term" value="C:signal peptidase complex"/>
    <property type="evidence" value="ECO:0007669"/>
    <property type="project" value="InterPro"/>
</dbReference>
<sequence>DFEGQNLAESLTTTIIAFTGILAFIAGWVLSDLKYTVYVGLSGTTLAFLAVVPPWPMYNRNPLVW</sequence>
<dbReference type="GO" id="GO:0045047">
    <property type="term" value="P:protein targeting to ER"/>
    <property type="evidence" value="ECO:0007669"/>
    <property type="project" value="TreeGrafter"/>
</dbReference>
<evidence type="ECO:0000256" key="2">
    <source>
        <dbReference type="ARBA" id="ARBA00005245"/>
    </source>
</evidence>
<dbReference type="Pfam" id="PF06645">
    <property type="entry name" value="SPC12"/>
    <property type="match status" value="1"/>
</dbReference>
<evidence type="ECO:0000256" key="6">
    <source>
        <dbReference type="ARBA" id="ARBA00022989"/>
    </source>
</evidence>
<name>A0A3N4L4E8_9PEZI</name>
<organism evidence="10 11">
    <name type="scientific">Morchella conica CCBAS932</name>
    <dbReference type="NCBI Taxonomy" id="1392247"/>
    <lineage>
        <taxon>Eukaryota</taxon>
        <taxon>Fungi</taxon>
        <taxon>Dikarya</taxon>
        <taxon>Ascomycota</taxon>
        <taxon>Pezizomycotina</taxon>
        <taxon>Pezizomycetes</taxon>
        <taxon>Pezizales</taxon>
        <taxon>Morchellaceae</taxon>
        <taxon>Morchella</taxon>
    </lineage>
</organism>
<evidence type="ECO:0000256" key="4">
    <source>
        <dbReference type="ARBA" id="ARBA00022692"/>
    </source>
</evidence>
<dbReference type="OrthoDB" id="263893at2759"/>
<dbReference type="AlphaFoldDB" id="A0A3N4L4E8"/>
<feature type="non-terminal residue" evidence="10">
    <location>
        <position position="1"/>
    </location>
</feature>
<accession>A0A3N4L4E8</accession>
<keyword evidence="5" id="KW-0256">Endoplasmic reticulum</keyword>
<dbReference type="Proteomes" id="UP000277580">
    <property type="component" value="Unassembled WGS sequence"/>
</dbReference>
<dbReference type="PANTHER" id="PTHR13202:SF0">
    <property type="entry name" value="SIGNAL PEPTIDASE COMPLEX SUBUNIT 1"/>
    <property type="match status" value="1"/>
</dbReference>
<gene>
    <name evidence="10" type="ORF">P167DRAFT_470492</name>
</gene>
<comment type="function">
    <text evidence="8">Component of the signal peptidase complex (SPC) which catalyzes the cleavage of N-terminal signal sequences from nascent proteins as they are translocated into the lumen of the endoplasmic reticulum. Dispensable for SPC enzymatic activity.</text>
</comment>